<protein>
    <recommendedName>
        <fullName evidence="4">Hydroxyproline-rich glycoprotein family protein</fullName>
    </recommendedName>
</protein>
<evidence type="ECO:0008006" key="4">
    <source>
        <dbReference type="Google" id="ProtNLM"/>
    </source>
</evidence>
<dbReference type="Proteomes" id="UP000000226">
    <property type="component" value="Chromosome 6"/>
</dbReference>
<dbReference type="PANTHER" id="PTHR48216">
    <property type="match status" value="1"/>
</dbReference>
<reference evidence="3" key="1">
    <citation type="journal article" date="2014" name="Nat. Genet.">
        <title>A reference genome for common bean and genome-wide analysis of dual domestications.</title>
        <authorList>
            <person name="Schmutz J."/>
            <person name="McClean P.E."/>
            <person name="Mamidi S."/>
            <person name="Wu G.A."/>
            <person name="Cannon S.B."/>
            <person name="Grimwood J."/>
            <person name="Jenkins J."/>
            <person name="Shu S."/>
            <person name="Song Q."/>
            <person name="Chavarro C."/>
            <person name="Torres-Torres M."/>
            <person name="Geffroy V."/>
            <person name="Moghaddam S.M."/>
            <person name="Gao D."/>
            <person name="Abernathy B."/>
            <person name="Barry K."/>
            <person name="Blair M."/>
            <person name="Brick M.A."/>
            <person name="Chovatia M."/>
            <person name="Gepts P."/>
            <person name="Goodstein D.M."/>
            <person name="Gonzales M."/>
            <person name="Hellsten U."/>
            <person name="Hyten D.L."/>
            <person name="Jia G."/>
            <person name="Kelly J.D."/>
            <person name="Kudrna D."/>
            <person name="Lee R."/>
            <person name="Richard M.M."/>
            <person name="Miklas P.N."/>
            <person name="Osorno J.M."/>
            <person name="Rodrigues J."/>
            <person name="Thareau V."/>
            <person name="Urrea C.A."/>
            <person name="Wang M."/>
            <person name="Yu Y."/>
            <person name="Zhang M."/>
            <person name="Wing R.A."/>
            <person name="Cregan P.B."/>
            <person name="Rokhsar D.S."/>
            <person name="Jackson S.A."/>
        </authorList>
    </citation>
    <scope>NUCLEOTIDE SEQUENCE [LARGE SCALE GENOMIC DNA]</scope>
    <source>
        <strain evidence="3">cv. G19833</strain>
    </source>
</reference>
<dbReference type="EMBL" id="CM002293">
    <property type="protein sequence ID" value="ESW20369.1"/>
    <property type="molecule type" value="Genomic_DNA"/>
</dbReference>
<organism evidence="2 3">
    <name type="scientific">Phaseolus vulgaris</name>
    <name type="common">Kidney bean</name>
    <name type="synonym">French bean</name>
    <dbReference type="NCBI Taxonomy" id="3885"/>
    <lineage>
        <taxon>Eukaryota</taxon>
        <taxon>Viridiplantae</taxon>
        <taxon>Streptophyta</taxon>
        <taxon>Embryophyta</taxon>
        <taxon>Tracheophyta</taxon>
        <taxon>Spermatophyta</taxon>
        <taxon>Magnoliopsida</taxon>
        <taxon>eudicotyledons</taxon>
        <taxon>Gunneridae</taxon>
        <taxon>Pentapetalae</taxon>
        <taxon>rosids</taxon>
        <taxon>fabids</taxon>
        <taxon>Fabales</taxon>
        <taxon>Fabaceae</taxon>
        <taxon>Papilionoideae</taxon>
        <taxon>50 kb inversion clade</taxon>
        <taxon>NPAAA clade</taxon>
        <taxon>indigoferoid/millettioid clade</taxon>
        <taxon>Phaseoleae</taxon>
        <taxon>Phaseolus</taxon>
    </lineage>
</organism>
<gene>
    <name evidence="2" type="ORF">PHAVU_006G203100g</name>
</gene>
<keyword evidence="3" id="KW-1185">Reference proteome</keyword>
<evidence type="ECO:0000313" key="2">
    <source>
        <dbReference type="EMBL" id="ESW20369.1"/>
    </source>
</evidence>
<proteinExistence type="predicted"/>
<name>V7BQX6_PHAVU</name>
<feature type="signal peptide" evidence="1">
    <location>
        <begin position="1"/>
        <end position="26"/>
    </location>
</feature>
<keyword evidence="1" id="KW-0732">Signal</keyword>
<evidence type="ECO:0000256" key="1">
    <source>
        <dbReference type="SAM" id="SignalP"/>
    </source>
</evidence>
<accession>V7BQX6</accession>
<dbReference type="Gramene" id="ESW20369">
    <property type="protein sequence ID" value="ESW20369"/>
    <property type="gene ID" value="PHAVU_006G203100g"/>
</dbReference>
<dbReference type="PANTHER" id="PTHR48216:SF1">
    <property type="match status" value="1"/>
</dbReference>
<dbReference type="OMA" id="MTPFREL"/>
<feature type="chain" id="PRO_5004754803" description="Hydroxyproline-rich glycoprotein family protein" evidence="1">
    <location>
        <begin position="27"/>
        <end position="105"/>
    </location>
</feature>
<evidence type="ECO:0000313" key="3">
    <source>
        <dbReference type="Proteomes" id="UP000000226"/>
    </source>
</evidence>
<sequence>MTPFRELVFPFFFIVLSLLSIGNVQASRKLVAATLPNMGNSPVPVIYPPFPPITDWPEYRLPPPFSPVPPTLPPFSPVPPTLPPFSSVPPTVPPFSPVPPTITNP</sequence>
<dbReference type="AlphaFoldDB" id="V7BQX6"/>